<keyword evidence="3" id="KW-1185">Reference proteome</keyword>
<gene>
    <name evidence="2" type="ORF">RO3G_03763</name>
</gene>
<dbReference type="eggNOG" id="ENOG502RAUR">
    <property type="taxonomic scope" value="Eukaryota"/>
</dbReference>
<dbReference type="VEuPathDB" id="FungiDB:RO3G_03763"/>
<dbReference type="Proteomes" id="UP000009138">
    <property type="component" value="Unassembled WGS sequence"/>
</dbReference>
<feature type="compositionally biased region" description="Basic and acidic residues" evidence="1">
    <location>
        <begin position="177"/>
        <end position="189"/>
    </location>
</feature>
<feature type="region of interest" description="Disordered" evidence="1">
    <location>
        <begin position="177"/>
        <end position="248"/>
    </location>
</feature>
<dbReference type="OrthoDB" id="2244682at2759"/>
<sequence length="427" mass="48806">MQSVITSTFAGVFFPHSMEFDHANGRVYFMLYEPYMANYSVKVIASLDLVQEMIHGYDNEWAISRINEKKSPLILLATGAMKQQPTIRASLGRVVEEKFHIQALAMTIIAGISLVPERLREMIHPEVEPIQLGDGAKEGYFYVNLSMNQDFSNGPEFYENTATREELDEYERQILEENQRRNQEARGDNVEIPDSTENNEARSYNPYYTDEDEPYIPPEYPSYVRRMSDSSSDANTEKHYDQHEGGLPEDMLRCAHEDLNRMDDQRRREDRNNKIFSPHINASNFDGIHLKKFFYTKQKATVINIVCFFCVLDEESSGSEKTIMQSMRQTATTSVTSIKATPSNRNITRELGHASGNYDTVRCPNATSMITDNDPMEGSCKSAIMHHQHNRSHSIRSDVSVADSETSLTTGFRNLLNPFLNENINGE</sequence>
<dbReference type="RefSeq" id="XP_067514454.1">
    <property type="nucleotide sequence ID" value="XM_067658353.1"/>
</dbReference>
<proteinExistence type="predicted"/>
<feature type="compositionally biased region" description="Basic and acidic residues" evidence="1">
    <location>
        <begin position="235"/>
        <end position="248"/>
    </location>
</feature>
<name>I1BS78_RHIO9</name>
<protein>
    <submittedName>
        <fullName evidence="2">Uncharacterized protein</fullName>
    </submittedName>
</protein>
<accession>I1BS78</accession>
<evidence type="ECO:0000313" key="3">
    <source>
        <dbReference type="Proteomes" id="UP000009138"/>
    </source>
</evidence>
<dbReference type="InParanoid" id="I1BS78"/>
<reference evidence="2 3" key="1">
    <citation type="journal article" date="2009" name="PLoS Genet.">
        <title>Genomic analysis of the basal lineage fungus Rhizopus oryzae reveals a whole-genome duplication.</title>
        <authorList>
            <person name="Ma L.-J."/>
            <person name="Ibrahim A.S."/>
            <person name="Skory C."/>
            <person name="Grabherr M.G."/>
            <person name="Burger G."/>
            <person name="Butler M."/>
            <person name="Elias M."/>
            <person name="Idnurm A."/>
            <person name="Lang B.F."/>
            <person name="Sone T."/>
            <person name="Abe A."/>
            <person name="Calvo S.E."/>
            <person name="Corrochano L.M."/>
            <person name="Engels R."/>
            <person name="Fu J."/>
            <person name="Hansberg W."/>
            <person name="Kim J.-M."/>
            <person name="Kodira C.D."/>
            <person name="Koehrsen M.J."/>
            <person name="Liu B."/>
            <person name="Miranda-Saavedra D."/>
            <person name="O'Leary S."/>
            <person name="Ortiz-Castellanos L."/>
            <person name="Poulter R."/>
            <person name="Rodriguez-Romero J."/>
            <person name="Ruiz-Herrera J."/>
            <person name="Shen Y.-Q."/>
            <person name="Zeng Q."/>
            <person name="Galagan J."/>
            <person name="Birren B.W."/>
            <person name="Cuomo C.A."/>
            <person name="Wickes B.L."/>
        </authorList>
    </citation>
    <scope>NUCLEOTIDE SEQUENCE [LARGE SCALE GENOMIC DNA]</scope>
    <source>
        <strain evidence="3">RA 99-880 / ATCC MYA-4621 / FGSC 9543 / NRRL 43880</strain>
    </source>
</reference>
<dbReference type="EMBL" id="CH476733">
    <property type="protein sequence ID" value="EIE79058.1"/>
    <property type="molecule type" value="Genomic_DNA"/>
</dbReference>
<dbReference type="AlphaFoldDB" id="I1BS78"/>
<organism evidence="2 3">
    <name type="scientific">Rhizopus delemar (strain RA 99-880 / ATCC MYA-4621 / FGSC 9543 / NRRL 43880)</name>
    <name type="common">Mucormycosis agent</name>
    <name type="synonym">Rhizopus arrhizus var. delemar</name>
    <dbReference type="NCBI Taxonomy" id="246409"/>
    <lineage>
        <taxon>Eukaryota</taxon>
        <taxon>Fungi</taxon>
        <taxon>Fungi incertae sedis</taxon>
        <taxon>Mucoromycota</taxon>
        <taxon>Mucoromycotina</taxon>
        <taxon>Mucoromycetes</taxon>
        <taxon>Mucorales</taxon>
        <taxon>Mucorineae</taxon>
        <taxon>Rhizopodaceae</taxon>
        <taxon>Rhizopus</taxon>
    </lineage>
</organism>
<dbReference type="GeneID" id="93610734"/>
<evidence type="ECO:0000313" key="2">
    <source>
        <dbReference type="EMBL" id="EIE79058.1"/>
    </source>
</evidence>
<evidence type="ECO:0000256" key="1">
    <source>
        <dbReference type="SAM" id="MobiDB-lite"/>
    </source>
</evidence>